<name>A0ABY9Y6L6_9FLAO</name>
<dbReference type="Proteomes" id="UP001303407">
    <property type="component" value="Chromosome"/>
</dbReference>
<organism evidence="1 2">
    <name type="scientific">Thalassobellus suaedae</name>
    <dbReference type="NCBI Taxonomy" id="3074124"/>
    <lineage>
        <taxon>Bacteria</taxon>
        <taxon>Pseudomonadati</taxon>
        <taxon>Bacteroidota</taxon>
        <taxon>Flavobacteriia</taxon>
        <taxon>Flavobacteriales</taxon>
        <taxon>Flavobacteriaceae</taxon>
        <taxon>Thalassobellus</taxon>
    </lineage>
</organism>
<sequence length="368" mass="41779">MKRTTLLFLLLTINYSFSQKLFITKRDYSSGNVSTHIHSLQEINQTNGNLISNYNFSTSFPNSYSPRSLSFNYETNEIIGEADGIIVKYNIDTGIETSFNLPSTLNTNYGEIIFVKNRLFITKRNYSRGNVSTYIHSLQEINQTNGNIISNYNFSTSFPNSYSPRSLSFNYETNEIIGEADGIIVKYNIDTGIETSFNLPSTQNTNYGEIIFVKNRLFITKRNYSSGNVSTYIHSLQEINQTNGNLISNYNFSTSFPNSYSPRSLSFNYETNEIIGEADGIIVKYNIDTGIETSFNLPTTLNTNYGEIIFINTRDYSLSINKNNSISNIPKPIKAYDLIGKEVSTNTKNEVIIVVYKNGSRKKIFQIN</sequence>
<protein>
    <submittedName>
        <fullName evidence="1">Uncharacterized protein</fullName>
    </submittedName>
</protein>
<keyword evidence="2" id="KW-1185">Reference proteome</keyword>
<dbReference type="SUPFAM" id="SSF63829">
    <property type="entry name" value="Calcium-dependent phosphotriesterase"/>
    <property type="match status" value="1"/>
</dbReference>
<evidence type="ECO:0000313" key="2">
    <source>
        <dbReference type="Proteomes" id="UP001303407"/>
    </source>
</evidence>
<dbReference type="RefSeq" id="WP_415863893.1">
    <property type="nucleotide sequence ID" value="NZ_CP134536.1"/>
</dbReference>
<reference evidence="1 2" key="1">
    <citation type="submission" date="2023-09" db="EMBL/GenBank/DDBJ databases">
        <title>Thalassobella suaedae gen. nov., sp. nov., a marine bacterium of the family Flavobacteriaceae isolated from a halophyte Suaeda japonica.</title>
        <authorList>
            <person name="Lee S.Y."/>
            <person name="Hwang C.Y."/>
        </authorList>
    </citation>
    <scope>NUCLEOTIDE SEQUENCE [LARGE SCALE GENOMIC DNA]</scope>
    <source>
        <strain evidence="1 2">HL-DH10</strain>
    </source>
</reference>
<gene>
    <name evidence="1" type="ORF">RHP49_06500</name>
</gene>
<dbReference type="EMBL" id="CP134536">
    <property type="protein sequence ID" value="WNH13901.1"/>
    <property type="molecule type" value="Genomic_DNA"/>
</dbReference>
<evidence type="ECO:0000313" key="1">
    <source>
        <dbReference type="EMBL" id="WNH13901.1"/>
    </source>
</evidence>
<proteinExistence type="predicted"/>
<accession>A0ABY9Y6L6</accession>